<dbReference type="EMBL" id="CAJVPY010040195">
    <property type="protein sequence ID" value="CAG8805522.1"/>
    <property type="molecule type" value="Genomic_DNA"/>
</dbReference>
<sequence>ELNFSTQEIGMKFDIGSSIVSKTSKREEETGERKKRDKLECAYINQTKKFGGGSIMVWSCITSCSVGEICYIKTHLDNESYRVILAKDLFGTLLEHNLELKDIIFQYDGNSKHRWPPYSPDLSLIENIWSEVKRCLEERLEEQQQEPATKNEKLNKLWKMVEEE</sequence>
<name>A0A9N9JZZ3_9GLOM</name>
<dbReference type="AlphaFoldDB" id="A0A9N9JZZ3"/>
<organism evidence="2 3">
    <name type="scientific">Dentiscutata erythropus</name>
    <dbReference type="NCBI Taxonomy" id="1348616"/>
    <lineage>
        <taxon>Eukaryota</taxon>
        <taxon>Fungi</taxon>
        <taxon>Fungi incertae sedis</taxon>
        <taxon>Mucoromycota</taxon>
        <taxon>Glomeromycotina</taxon>
        <taxon>Glomeromycetes</taxon>
        <taxon>Diversisporales</taxon>
        <taxon>Gigasporaceae</taxon>
        <taxon>Dentiscutata</taxon>
    </lineage>
</organism>
<evidence type="ECO:0000259" key="1">
    <source>
        <dbReference type="Pfam" id="PF13358"/>
    </source>
</evidence>
<dbReference type="Pfam" id="PF13358">
    <property type="entry name" value="DDE_3"/>
    <property type="match status" value="1"/>
</dbReference>
<evidence type="ECO:0000313" key="3">
    <source>
        <dbReference type="Proteomes" id="UP000789405"/>
    </source>
</evidence>
<dbReference type="GO" id="GO:0003676">
    <property type="term" value="F:nucleic acid binding"/>
    <property type="evidence" value="ECO:0007669"/>
    <property type="project" value="InterPro"/>
</dbReference>
<feature type="domain" description="Tc1-like transposase DDE" evidence="1">
    <location>
        <begin position="100"/>
        <end position="139"/>
    </location>
</feature>
<dbReference type="InterPro" id="IPR036397">
    <property type="entry name" value="RNaseH_sf"/>
</dbReference>
<dbReference type="OrthoDB" id="2416077at2759"/>
<reference evidence="2" key="1">
    <citation type="submission" date="2021-06" db="EMBL/GenBank/DDBJ databases">
        <authorList>
            <person name="Kallberg Y."/>
            <person name="Tangrot J."/>
            <person name="Rosling A."/>
        </authorList>
    </citation>
    <scope>NUCLEOTIDE SEQUENCE</scope>
    <source>
        <strain evidence="2">MA453B</strain>
    </source>
</reference>
<dbReference type="Gene3D" id="3.30.420.10">
    <property type="entry name" value="Ribonuclease H-like superfamily/Ribonuclease H"/>
    <property type="match status" value="1"/>
</dbReference>
<feature type="non-terminal residue" evidence="2">
    <location>
        <position position="164"/>
    </location>
</feature>
<comment type="caution">
    <text evidence="2">The sequence shown here is derived from an EMBL/GenBank/DDBJ whole genome shotgun (WGS) entry which is preliminary data.</text>
</comment>
<dbReference type="InterPro" id="IPR038717">
    <property type="entry name" value="Tc1-like_DDE_dom"/>
</dbReference>
<accession>A0A9N9JZZ3</accession>
<protein>
    <submittedName>
        <fullName evidence="2">15138_t:CDS:1</fullName>
    </submittedName>
</protein>
<proteinExistence type="predicted"/>
<dbReference type="Proteomes" id="UP000789405">
    <property type="component" value="Unassembled WGS sequence"/>
</dbReference>
<keyword evidence="3" id="KW-1185">Reference proteome</keyword>
<evidence type="ECO:0000313" key="2">
    <source>
        <dbReference type="EMBL" id="CAG8805522.1"/>
    </source>
</evidence>
<gene>
    <name evidence="2" type="ORF">DERYTH_LOCUS24294</name>
</gene>